<keyword evidence="11" id="KW-1185">Reference proteome</keyword>
<dbReference type="GO" id="GO:0004252">
    <property type="term" value="F:serine-type endopeptidase activity"/>
    <property type="evidence" value="ECO:0007669"/>
    <property type="project" value="UniProtKB-UniRule"/>
</dbReference>
<keyword evidence="5 6" id="KW-0720">Serine protease</keyword>
<evidence type="ECO:0000256" key="6">
    <source>
        <dbReference type="PROSITE-ProRule" id="PRU01240"/>
    </source>
</evidence>
<evidence type="ECO:0000256" key="3">
    <source>
        <dbReference type="ARBA" id="ARBA00022729"/>
    </source>
</evidence>
<dbReference type="GO" id="GO:0006508">
    <property type="term" value="P:proteolysis"/>
    <property type="evidence" value="ECO:0007669"/>
    <property type="project" value="UniProtKB-KW"/>
</dbReference>
<dbReference type="InterPro" id="IPR050131">
    <property type="entry name" value="Peptidase_S8_subtilisin-like"/>
</dbReference>
<evidence type="ECO:0000256" key="2">
    <source>
        <dbReference type="ARBA" id="ARBA00022670"/>
    </source>
</evidence>
<dbReference type="Pfam" id="PF00082">
    <property type="entry name" value="Peptidase_S8"/>
    <property type="match status" value="1"/>
</dbReference>
<dbReference type="Gene3D" id="3.40.50.200">
    <property type="entry name" value="Peptidase S8/S53 domain"/>
    <property type="match status" value="1"/>
</dbReference>
<reference evidence="10 11" key="1">
    <citation type="submission" date="2018-10" db="EMBL/GenBank/DDBJ databases">
        <title>Genomic Encyclopedia of Archaeal and Bacterial Type Strains, Phase II (KMG-II): from individual species to whole genera.</title>
        <authorList>
            <person name="Goeker M."/>
        </authorList>
    </citation>
    <scope>NUCLEOTIDE SEQUENCE [LARGE SCALE GENOMIC DNA]</scope>
    <source>
        <strain evidence="10 11">DSM 14954</strain>
    </source>
</reference>
<protein>
    <submittedName>
        <fullName evidence="10">Autotransporter-associated beta strand protein</fullName>
    </submittedName>
</protein>
<dbReference type="PANTHER" id="PTHR43806">
    <property type="entry name" value="PEPTIDASE S8"/>
    <property type="match status" value="1"/>
</dbReference>
<evidence type="ECO:0000256" key="8">
    <source>
        <dbReference type="SAM" id="SignalP"/>
    </source>
</evidence>
<feature type="region of interest" description="Disordered" evidence="7">
    <location>
        <begin position="394"/>
        <end position="414"/>
    </location>
</feature>
<dbReference type="SUPFAM" id="SSF52743">
    <property type="entry name" value="Subtilisin-like"/>
    <property type="match status" value="1"/>
</dbReference>
<comment type="similarity">
    <text evidence="1 6">Belongs to the peptidase S8 family.</text>
</comment>
<comment type="caution">
    <text evidence="10">The sequence shown here is derived from an EMBL/GenBank/DDBJ whole genome shotgun (WGS) entry which is preliminary data.</text>
</comment>
<feature type="chain" id="PRO_5039304765" evidence="8">
    <location>
        <begin position="22"/>
        <end position="938"/>
    </location>
</feature>
<evidence type="ECO:0000256" key="5">
    <source>
        <dbReference type="ARBA" id="ARBA00022825"/>
    </source>
</evidence>
<feature type="active site" description="Charge relay system" evidence="6">
    <location>
        <position position="163"/>
    </location>
</feature>
<evidence type="ECO:0000256" key="7">
    <source>
        <dbReference type="SAM" id="MobiDB-lite"/>
    </source>
</evidence>
<gene>
    <name evidence="10" type="ORF">C8N24_6413</name>
</gene>
<evidence type="ECO:0000259" key="9">
    <source>
        <dbReference type="Pfam" id="PF00082"/>
    </source>
</evidence>
<feature type="signal peptide" evidence="8">
    <location>
        <begin position="1"/>
        <end position="21"/>
    </location>
</feature>
<dbReference type="Proteomes" id="UP000278962">
    <property type="component" value="Unassembled WGS sequence"/>
</dbReference>
<evidence type="ECO:0000256" key="4">
    <source>
        <dbReference type="ARBA" id="ARBA00022801"/>
    </source>
</evidence>
<sequence>MVAYVLLTVCLSSLVATGSTASAQSSSCVNQYPGDPGSVATKPSELAAAKASWETPEYGYYTGHNPSTPGTAVNAPWQLAAVNASTAFAKGYCGQGVKLGMMDSGYRTTHEGFQTPLISPVRGSGVFGTSGFGYRSATPSNPFVAGEPFTVDGDTARTSDYSHGTGMLGVTSGIRDGKEQHGIAFGSNMFVAKTGGSDSQSHGPFHDYVYWRTANQALVDAGAEVINSSWGSFVQTLDRTRFDGLGRDLGADGNRANAYQLPGKDSASATAMASIIPNEYLKDLEYQYFFFKKSYLPGGIQYNPNYPGRSFMEAIWDSIKDSGTVNVRSAGNNDWSNPYYRPAYPVFNPWAESQWVAVGGVQPPTAANPEFTKQFNFNEAGLAKWFTVSTPSTNVRTTSSAGDTSYSNSSGTSPATPVASAVMGVLLSRYPDMNAKQVRELMLTTANNKMSDGVRFLGTGQTSPTGASIAWTAPDGLPDDRWGWGIPDLAKGMDGPGQFLSPMTYNLQRPFDVWRNDIGQVAIKERERQDLAWLAAYRQQGIALAGEYSPNVLKPDGSLDPQAFMLQGILADPNVQVITNGHPELYDKIPYADAVKWRKEWMDARAADIQHKIDNRLYTPSLTKQGPGTLLLAGDNTNAGGTTVEGGKLSITGSQAGSVSVKGGTLGGTGSVAGGIDVDSGTLQPGLTAQEAAALFTDDPGTALRAGGNVRLGGASHLVVPVRGANDYGKLRADGDLVLGGELVLDLQEDLKPGAALTIATGRSLTGTFTGLPEGSYLRVDDHVFQVSYLDNKVTLTLVAELTVGGTVPAVLSLTLDAPASFGAFTPGVAQEYSASTKANVISTAGNATLSVADPSDTATGKLVNGAFSLPQPLRASGGGDFLPVGGVAAPITLKTWSAPVSNDVVTVAFRQAIGTNDALRTGTYSKTLTYTLSTTEP</sequence>
<accession>A0A660KUQ8</accession>
<feature type="domain" description="Peptidase S8/S53" evidence="9">
    <location>
        <begin position="94"/>
        <end position="453"/>
    </location>
</feature>
<keyword evidence="2 6" id="KW-0645">Protease</keyword>
<feature type="active site" description="Charge relay system" evidence="6">
    <location>
        <position position="103"/>
    </location>
</feature>
<dbReference type="PANTHER" id="PTHR43806:SF11">
    <property type="entry name" value="CEREVISIN-RELATED"/>
    <property type="match status" value="1"/>
</dbReference>
<dbReference type="InterPro" id="IPR013425">
    <property type="entry name" value="Autotrns_rpt"/>
</dbReference>
<dbReference type="PROSITE" id="PS00138">
    <property type="entry name" value="SUBTILASE_SER"/>
    <property type="match status" value="1"/>
</dbReference>
<dbReference type="PRINTS" id="PR00723">
    <property type="entry name" value="SUBTILISIN"/>
</dbReference>
<dbReference type="InterPro" id="IPR015500">
    <property type="entry name" value="Peptidase_S8_subtilisin-rel"/>
</dbReference>
<dbReference type="EMBL" id="RBIL01000003">
    <property type="protein sequence ID" value="RKQ84784.1"/>
    <property type="molecule type" value="Genomic_DNA"/>
</dbReference>
<keyword evidence="4 6" id="KW-0378">Hydrolase</keyword>
<feature type="active site" description="Charge relay system" evidence="6">
    <location>
        <position position="413"/>
    </location>
</feature>
<evidence type="ECO:0000256" key="1">
    <source>
        <dbReference type="ARBA" id="ARBA00011073"/>
    </source>
</evidence>
<dbReference type="Pfam" id="PF12951">
    <property type="entry name" value="PATR"/>
    <property type="match status" value="1"/>
</dbReference>
<proteinExistence type="inferred from homology"/>
<dbReference type="InterPro" id="IPR036852">
    <property type="entry name" value="Peptidase_S8/S53_dom_sf"/>
</dbReference>
<evidence type="ECO:0000313" key="10">
    <source>
        <dbReference type="EMBL" id="RKQ84784.1"/>
    </source>
</evidence>
<organism evidence="10 11">
    <name type="scientific">Solirubrobacter pauli</name>
    <dbReference type="NCBI Taxonomy" id="166793"/>
    <lineage>
        <taxon>Bacteria</taxon>
        <taxon>Bacillati</taxon>
        <taxon>Actinomycetota</taxon>
        <taxon>Thermoleophilia</taxon>
        <taxon>Solirubrobacterales</taxon>
        <taxon>Solirubrobacteraceae</taxon>
        <taxon>Solirubrobacter</taxon>
    </lineage>
</organism>
<evidence type="ECO:0000313" key="11">
    <source>
        <dbReference type="Proteomes" id="UP000278962"/>
    </source>
</evidence>
<keyword evidence="3 8" id="KW-0732">Signal</keyword>
<dbReference type="InterPro" id="IPR023828">
    <property type="entry name" value="Peptidase_S8_Ser-AS"/>
</dbReference>
<dbReference type="InterPro" id="IPR000209">
    <property type="entry name" value="Peptidase_S8/S53_dom"/>
</dbReference>
<dbReference type="AlphaFoldDB" id="A0A660KUQ8"/>
<dbReference type="PROSITE" id="PS51892">
    <property type="entry name" value="SUBTILASE"/>
    <property type="match status" value="1"/>
</dbReference>
<name>A0A660KUQ8_9ACTN</name>
<dbReference type="NCBIfam" id="TIGR02601">
    <property type="entry name" value="autotrns_rpt"/>
    <property type="match status" value="1"/>
</dbReference>